<keyword evidence="1" id="KW-1133">Transmembrane helix</keyword>
<evidence type="ECO:0000313" key="3">
    <source>
        <dbReference type="Proteomes" id="UP001233999"/>
    </source>
</evidence>
<comment type="caution">
    <text evidence="2">The sequence shown here is derived from an EMBL/GenBank/DDBJ whole genome shotgun (WGS) entry which is preliminary data.</text>
</comment>
<proteinExistence type="predicted"/>
<name>A0AAD8E2C4_DIPPU</name>
<dbReference type="AlphaFoldDB" id="A0AAD8E2C4"/>
<sequence>ITMDGLFSGSEVEEMPFFYFISEDEAQHNINTFLVIVLTTFFATLPYFDFIYTICTIQESVRFN</sequence>
<evidence type="ECO:0000313" key="2">
    <source>
        <dbReference type="EMBL" id="KAJ9574693.1"/>
    </source>
</evidence>
<keyword evidence="3" id="KW-1185">Reference proteome</keyword>
<evidence type="ECO:0000256" key="1">
    <source>
        <dbReference type="SAM" id="Phobius"/>
    </source>
</evidence>
<dbReference type="Proteomes" id="UP001233999">
    <property type="component" value="Unassembled WGS sequence"/>
</dbReference>
<keyword evidence="1" id="KW-0812">Transmembrane</keyword>
<reference evidence="2" key="2">
    <citation type="submission" date="2023-05" db="EMBL/GenBank/DDBJ databases">
        <authorList>
            <person name="Fouks B."/>
        </authorList>
    </citation>
    <scope>NUCLEOTIDE SEQUENCE</scope>
    <source>
        <strain evidence="2">Stay&amp;Tobe</strain>
        <tissue evidence="2">Testes</tissue>
    </source>
</reference>
<keyword evidence="1" id="KW-0472">Membrane</keyword>
<feature type="non-terminal residue" evidence="2">
    <location>
        <position position="1"/>
    </location>
</feature>
<accession>A0AAD8E2C4</accession>
<feature type="non-terminal residue" evidence="2">
    <location>
        <position position="64"/>
    </location>
</feature>
<dbReference type="EMBL" id="JASPKZ010010268">
    <property type="protein sequence ID" value="KAJ9574693.1"/>
    <property type="molecule type" value="Genomic_DNA"/>
</dbReference>
<gene>
    <name evidence="2" type="ORF">L9F63_008128</name>
</gene>
<reference evidence="2" key="1">
    <citation type="journal article" date="2023" name="IScience">
        <title>Live-bearing cockroach genome reveals convergent evolutionary mechanisms linked to viviparity in insects and beyond.</title>
        <authorList>
            <person name="Fouks B."/>
            <person name="Harrison M.C."/>
            <person name="Mikhailova A.A."/>
            <person name="Marchal E."/>
            <person name="English S."/>
            <person name="Carruthers M."/>
            <person name="Jennings E.C."/>
            <person name="Chiamaka E.L."/>
            <person name="Frigard R.A."/>
            <person name="Pippel M."/>
            <person name="Attardo G.M."/>
            <person name="Benoit J.B."/>
            <person name="Bornberg-Bauer E."/>
            <person name="Tobe S.S."/>
        </authorList>
    </citation>
    <scope>NUCLEOTIDE SEQUENCE</scope>
    <source>
        <strain evidence="2">Stay&amp;Tobe</strain>
    </source>
</reference>
<feature type="transmembrane region" description="Helical" evidence="1">
    <location>
        <begin position="33"/>
        <end position="55"/>
    </location>
</feature>
<organism evidence="2 3">
    <name type="scientific">Diploptera punctata</name>
    <name type="common">Pacific beetle cockroach</name>
    <dbReference type="NCBI Taxonomy" id="6984"/>
    <lineage>
        <taxon>Eukaryota</taxon>
        <taxon>Metazoa</taxon>
        <taxon>Ecdysozoa</taxon>
        <taxon>Arthropoda</taxon>
        <taxon>Hexapoda</taxon>
        <taxon>Insecta</taxon>
        <taxon>Pterygota</taxon>
        <taxon>Neoptera</taxon>
        <taxon>Polyneoptera</taxon>
        <taxon>Dictyoptera</taxon>
        <taxon>Blattodea</taxon>
        <taxon>Blaberoidea</taxon>
        <taxon>Blaberidae</taxon>
        <taxon>Diplopterinae</taxon>
        <taxon>Diploptera</taxon>
    </lineage>
</organism>
<protein>
    <submittedName>
        <fullName evidence="2">Uncharacterized protein</fullName>
    </submittedName>
</protein>